<protein>
    <submittedName>
        <fullName evidence="2">Uncharacterized protein</fullName>
    </submittedName>
</protein>
<name>A0A2H3JZV0_WOLCO</name>
<dbReference type="AlphaFoldDB" id="A0A2H3JZV0"/>
<evidence type="ECO:0000313" key="2">
    <source>
        <dbReference type="EMBL" id="PCH41697.1"/>
    </source>
</evidence>
<sequence>MQAWGVPAPPRAPSLQSTVQRRRRPPHQPRPWIGRPPAAPCPARLPVREDQRVGDRLCARARRLGNGASTWVASGTGPTVRLGQDAQADRQRSAGQPLHKPYRQRRLWGKTQPKGPPTRTVKTRKAPHGPKDTRVQTRTPPDPSGSDKTTPVNGRAPAEGHTARATARVEQTQPQATATSPLSVKTAPKVGKGAQSPRQPAAHQVERQRRLPKQPRHPFRRPRPHAHKAGRAVRQSRKV</sequence>
<dbReference type="EMBL" id="KB468113">
    <property type="protein sequence ID" value="PCH41697.1"/>
    <property type="molecule type" value="Genomic_DNA"/>
</dbReference>
<feature type="compositionally biased region" description="Polar residues" evidence="1">
    <location>
        <begin position="169"/>
        <end position="183"/>
    </location>
</feature>
<feature type="compositionally biased region" description="Basic residues" evidence="1">
    <location>
        <begin position="210"/>
        <end position="239"/>
    </location>
</feature>
<reference evidence="2 3" key="1">
    <citation type="journal article" date="2012" name="Science">
        <title>The Paleozoic origin of enzymatic lignin decomposition reconstructed from 31 fungal genomes.</title>
        <authorList>
            <person name="Floudas D."/>
            <person name="Binder M."/>
            <person name="Riley R."/>
            <person name="Barry K."/>
            <person name="Blanchette R.A."/>
            <person name="Henrissat B."/>
            <person name="Martinez A.T."/>
            <person name="Otillar R."/>
            <person name="Spatafora J.W."/>
            <person name="Yadav J.S."/>
            <person name="Aerts A."/>
            <person name="Benoit I."/>
            <person name="Boyd A."/>
            <person name="Carlson A."/>
            <person name="Copeland A."/>
            <person name="Coutinho P.M."/>
            <person name="de Vries R.P."/>
            <person name="Ferreira P."/>
            <person name="Findley K."/>
            <person name="Foster B."/>
            <person name="Gaskell J."/>
            <person name="Glotzer D."/>
            <person name="Gorecki P."/>
            <person name="Heitman J."/>
            <person name="Hesse C."/>
            <person name="Hori C."/>
            <person name="Igarashi K."/>
            <person name="Jurgens J.A."/>
            <person name="Kallen N."/>
            <person name="Kersten P."/>
            <person name="Kohler A."/>
            <person name="Kuees U."/>
            <person name="Kumar T.K.A."/>
            <person name="Kuo A."/>
            <person name="LaButti K."/>
            <person name="Larrondo L.F."/>
            <person name="Lindquist E."/>
            <person name="Ling A."/>
            <person name="Lombard V."/>
            <person name="Lucas S."/>
            <person name="Lundell T."/>
            <person name="Martin R."/>
            <person name="McLaughlin D.J."/>
            <person name="Morgenstern I."/>
            <person name="Morin E."/>
            <person name="Murat C."/>
            <person name="Nagy L.G."/>
            <person name="Nolan M."/>
            <person name="Ohm R.A."/>
            <person name="Patyshakuliyeva A."/>
            <person name="Rokas A."/>
            <person name="Ruiz-Duenas F.J."/>
            <person name="Sabat G."/>
            <person name="Salamov A."/>
            <person name="Samejima M."/>
            <person name="Schmutz J."/>
            <person name="Slot J.C."/>
            <person name="St John F."/>
            <person name="Stenlid J."/>
            <person name="Sun H."/>
            <person name="Sun S."/>
            <person name="Syed K."/>
            <person name="Tsang A."/>
            <person name="Wiebenga A."/>
            <person name="Young D."/>
            <person name="Pisabarro A."/>
            <person name="Eastwood D.C."/>
            <person name="Martin F."/>
            <person name="Cullen D."/>
            <person name="Grigoriev I.V."/>
            <person name="Hibbett D.S."/>
        </authorList>
    </citation>
    <scope>NUCLEOTIDE SEQUENCE [LARGE SCALE GENOMIC DNA]</scope>
    <source>
        <strain evidence="2 3">MD-104</strain>
    </source>
</reference>
<keyword evidence="3" id="KW-1185">Reference proteome</keyword>
<feature type="region of interest" description="Disordered" evidence="1">
    <location>
        <begin position="66"/>
        <end position="239"/>
    </location>
</feature>
<evidence type="ECO:0000256" key="1">
    <source>
        <dbReference type="SAM" id="MobiDB-lite"/>
    </source>
</evidence>
<feature type="compositionally biased region" description="Polar residues" evidence="1">
    <location>
        <begin position="67"/>
        <end position="77"/>
    </location>
</feature>
<feature type="region of interest" description="Disordered" evidence="1">
    <location>
        <begin position="1"/>
        <end position="51"/>
    </location>
</feature>
<proteinExistence type="predicted"/>
<accession>A0A2H3JZV0</accession>
<gene>
    <name evidence="2" type="ORF">WOLCODRAFT_151749</name>
</gene>
<dbReference type="Proteomes" id="UP000218811">
    <property type="component" value="Unassembled WGS sequence"/>
</dbReference>
<evidence type="ECO:0000313" key="3">
    <source>
        <dbReference type="Proteomes" id="UP000218811"/>
    </source>
</evidence>
<organism evidence="2 3">
    <name type="scientific">Wolfiporia cocos (strain MD-104)</name>
    <name type="common">Brown rot fungus</name>
    <dbReference type="NCBI Taxonomy" id="742152"/>
    <lineage>
        <taxon>Eukaryota</taxon>
        <taxon>Fungi</taxon>
        <taxon>Dikarya</taxon>
        <taxon>Basidiomycota</taxon>
        <taxon>Agaricomycotina</taxon>
        <taxon>Agaricomycetes</taxon>
        <taxon>Polyporales</taxon>
        <taxon>Phaeolaceae</taxon>
        <taxon>Wolfiporia</taxon>
    </lineage>
</organism>